<dbReference type="RefSeq" id="WP_002945689.1">
    <property type="nucleotide sequence ID" value="NZ_CP012543.1"/>
</dbReference>
<dbReference type="Proteomes" id="UP000502377">
    <property type="component" value="Chromosome"/>
</dbReference>
<protein>
    <submittedName>
        <fullName evidence="1">Uncharacterized protein</fullName>
    </submittedName>
</protein>
<dbReference type="KEGG" id="crx:CRECT_0727"/>
<name>A0A6G5QLE4_CAMRE</name>
<gene>
    <name evidence="1" type="ORF">CRECT_0727</name>
</gene>
<accession>A0A6G5QLE4</accession>
<sequence>MLRSETFLLFIICLIDFCFLSYAISTISISYYEADAFYNSSKISAVLARLSVGIFGQNDYALRLPFVICHIFSVALLYKVSKQILKRKFDRVVSVIAFILLPATMASAILVNDAGVIIALALLNIYLYQLRKITVFYALLCVLPFVSGAFLVYFLAIFIFGVYRRDAKMAWVAALLFALCFYLYGFDSGGKPRGHLLDTVSIFAAAFSPFIFVYFVYAMYRIWIKETKNLLWFVCITAFLFCIVLSIRQRLELENYLPFCVISVPILVRVFFSSYRVRLPMFRRDYKILVSFVAVSLLAGFLFVLFNEMLYAALKDPTKHFVYRYHVAKELAKELKNESVEKIFTDDKKLALRLKFYGIDTSSGADLRLANLDLKDNYGNIAVYKFGVKIANFKIIKDD</sequence>
<evidence type="ECO:0000313" key="2">
    <source>
        <dbReference type="Proteomes" id="UP000502377"/>
    </source>
</evidence>
<organism evidence="1 2">
    <name type="scientific">Campylobacter rectus</name>
    <name type="common">Wolinella recta</name>
    <dbReference type="NCBI Taxonomy" id="203"/>
    <lineage>
        <taxon>Bacteria</taxon>
        <taxon>Pseudomonadati</taxon>
        <taxon>Campylobacterota</taxon>
        <taxon>Epsilonproteobacteria</taxon>
        <taxon>Campylobacterales</taxon>
        <taxon>Campylobacteraceae</taxon>
        <taxon>Campylobacter</taxon>
    </lineage>
</organism>
<dbReference type="EMBL" id="CP012543">
    <property type="protein sequence ID" value="QCD46412.1"/>
    <property type="molecule type" value="Genomic_DNA"/>
</dbReference>
<evidence type="ECO:0000313" key="1">
    <source>
        <dbReference type="EMBL" id="QCD46412.1"/>
    </source>
</evidence>
<proteinExistence type="predicted"/>
<reference evidence="1 2" key="1">
    <citation type="submission" date="2016-07" db="EMBL/GenBank/DDBJ databases">
        <title>Comparative genomics of the Campylobacter concisus group.</title>
        <authorList>
            <person name="Miller W.G."/>
            <person name="Yee E."/>
            <person name="Chapman M.H."/>
            <person name="Huynh S."/>
            <person name="Bono J.L."/>
            <person name="On S.L.W."/>
            <person name="StLeger J."/>
            <person name="Foster G."/>
            <person name="Parker C.T."/>
        </authorList>
    </citation>
    <scope>NUCLEOTIDE SEQUENCE [LARGE SCALE GENOMIC DNA]</scope>
    <source>
        <strain evidence="1 2">ATCC 33238</strain>
    </source>
</reference>
<dbReference type="AlphaFoldDB" id="A0A6G5QLE4"/>